<dbReference type="Proteomes" id="UP000677913">
    <property type="component" value="Unassembled WGS sequence"/>
</dbReference>
<dbReference type="PANTHER" id="PTHR24346:SF30">
    <property type="entry name" value="MATERNAL EMBRYONIC LEUCINE ZIPPER KINASE"/>
    <property type="match status" value="1"/>
</dbReference>
<organism evidence="5 6">
    <name type="scientific">Actinocrinis puniceicyclus</name>
    <dbReference type="NCBI Taxonomy" id="977794"/>
    <lineage>
        <taxon>Bacteria</taxon>
        <taxon>Bacillati</taxon>
        <taxon>Actinomycetota</taxon>
        <taxon>Actinomycetes</taxon>
        <taxon>Catenulisporales</taxon>
        <taxon>Actinospicaceae</taxon>
        <taxon>Actinocrinis</taxon>
    </lineage>
</organism>
<keyword evidence="6" id="KW-1185">Reference proteome</keyword>
<keyword evidence="3" id="KW-0862">Zinc</keyword>
<comment type="caution">
    <text evidence="5">The sequence shown here is derived from an EMBL/GenBank/DDBJ whole genome shotgun (WGS) entry which is preliminary data.</text>
</comment>
<dbReference type="GO" id="GO:0004674">
    <property type="term" value="F:protein serine/threonine kinase activity"/>
    <property type="evidence" value="ECO:0007669"/>
    <property type="project" value="TreeGrafter"/>
</dbReference>
<dbReference type="GO" id="GO:0035556">
    <property type="term" value="P:intracellular signal transduction"/>
    <property type="evidence" value="ECO:0007669"/>
    <property type="project" value="TreeGrafter"/>
</dbReference>
<dbReference type="NCBIfam" id="NF038150">
    <property type="entry name" value="lanthi_synth_IV"/>
    <property type="match status" value="1"/>
</dbReference>
<dbReference type="SUPFAM" id="SSF56112">
    <property type="entry name" value="Protein kinase-like (PK-like)"/>
    <property type="match status" value="1"/>
</dbReference>
<reference evidence="5" key="1">
    <citation type="submission" date="2021-04" db="EMBL/GenBank/DDBJ databases">
        <title>Genome based classification of Actinospica acidithermotolerans sp. nov., an actinobacterium isolated from an Indonesian hot spring.</title>
        <authorList>
            <person name="Kusuma A.B."/>
            <person name="Putra K.E."/>
            <person name="Nafisah S."/>
            <person name="Loh J."/>
            <person name="Nouioui I."/>
            <person name="Goodfellow M."/>
        </authorList>
    </citation>
    <scope>NUCLEOTIDE SEQUENCE</scope>
    <source>
        <strain evidence="5">DSM 45618</strain>
    </source>
</reference>
<keyword evidence="1" id="KW-0547">Nucleotide-binding</keyword>
<dbReference type="PRINTS" id="PR01955">
    <property type="entry name" value="LANCFRANKIA"/>
</dbReference>
<evidence type="ECO:0000256" key="1">
    <source>
        <dbReference type="ARBA" id="ARBA00022741"/>
    </source>
</evidence>
<dbReference type="PROSITE" id="PS50011">
    <property type="entry name" value="PROTEIN_KINASE_DOM"/>
    <property type="match status" value="1"/>
</dbReference>
<dbReference type="GO" id="GO:0031179">
    <property type="term" value="P:peptide modification"/>
    <property type="evidence" value="ECO:0007669"/>
    <property type="project" value="InterPro"/>
</dbReference>
<keyword evidence="2" id="KW-0067">ATP-binding</keyword>
<dbReference type="InterPro" id="IPR000719">
    <property type="entry name" value="Prot_kinase_dom"/>
</dbReference>
<feature type="domain" description="Protein kinase" evidence="4">
    <location>
        <begin position="229"/>
        <end position="506"/>
    </location>
</feature>
<sequence>MSGTAHAVPMGRHTPRSADGRILEDVVRAAADRCGASHWRLRADGFWFRVLPPQHADRVQGWKLHVSATPLSAPLVLARVAPILIEHRCAFKFARTLEEVFELVSMRASRGSGGKFVTVYPDDDEQLRVLAPLLDEATYELPGPAVLSDRPVRAGSHVFYRYGAFRGVRVLTNDGTYEVRLQGPDGAAVKDNRDAWFNPPPWVPRPFPQDPASAAARVRPQAVLLAGRFEVRAAIRHANRGGVYRALDRESGANVIVKQARAHVGSALAGLDARDVLRHEAAMLERLAPTGLTPHLVSVFEAQDSVFLAEELVAGQSLEQWTLGLLGRAADRGIDAQDARRTALMLVDLVARVHEHGLVLRDLKPGNVMVSEDGAVLRLIDPEYVAVPGTPSVVARTPGYCAPEQRQESDRYAPAPRPSVDLYALGATLCFVATGAHPYLILDEEPRRATQQRLVALLRKMARGNAALHRLLPLICGLMRDEPGERWDLGRARGFLDAWPAGEPLIASGATDLAGECDRVLRDGVDHLCASADFDARPGPWRSSGFGESTDRCSVQHGTAGVLLVLARAAALLGGDRVLETVDRAARALADGVERLPRILPGLLFGSSGTAVALHAAAGVLGDDRLAGRAIDLALRVPVDWPNPDVCHGLAGAGIGQLLMWQATGDPRFEERAMRCARGLIAAADRGAGDGYWPIPRDFDSELAGLAQPGFGHGLAGVAAFLLAAGRHSGDERCLELARGAGRTLVAEAAVDGDGLVLWPNSRGEDPDAVNFMRMHWCSGVSGIGTFLVRLWQATGDERIGALARQAAATVAVNRWQHSPALCHGLAGSGEFLLDLHEADPGGGHLAGAEAVADAMLARTVRREGRLLLADDSLMDVVPDYATGLAGALGFLLRLRFGASRLLTPPLAGAARLPQSAGAVTA</sequence>
<dbReference type="InterPro" id="IPR007822">
    <property type="entry name" value="LANC-like"/>
</dbReference>
<dbReference type="Pfam" id="PF05147">
    <property type="entry name" value="LANC_like"/>
    <property type="match status" value="1"/>
</dbReference>
<dbReference type="Gene3D" id="1.10.510.10">
    <property type="entry name" value="Transferase(Phosphotransferase) domain 1"/>
    <property type="match status" value="1"/>
</dbReference>
<dbReference type="InterPro" id="IPR057929">
    <property type="entry name" value="RamC_N"/>
</dbReference>
<proteinExistence type="predicted"/>
<protein>
    <submittedName>
        <fullName evidence="5">Class IV lanthionine synthetase LanL</fullName>
    </submittedName>
</protein>
<dbReference type="InterPro" id="IPR011009">
    <property type="entry name" value="Kinase-like_dom_sf"/>
</dbReference>
<evidence type="ECO:0000256" key="2">
    <source>
        <dbReference type="ARBA" id="ARBA00022840"/>
    </source>
</evidence>
<dbReference type="EMBL" id="JAGSXH010000081">
    <property type="protein sequence ID" value="MBS2965400.1"/>
    <property type="molecule type" value="Genomic_DNA"/>
</dbReference>
<gene>
    <name evidence="5" type="primary">lanL</name>
    <name evidence="5" type="ORF">KGA66_20280</name>
</gene>
<dbReference type="SMART" id="SM01260">
    <property type="entry name" value="LANC_like"/>
    <property type="match status" value="1"/>
</dbReference>
<evidence type="ECO:0000313" key="5">
    <source>
        <dbReference type="EMBL" id="MBS2965400.1"/>
    </source>
</evidence>
<feature type="binding site" evidence="3">
    <location>
        <position position="823"/>
    </location>
    <ligand>
        <name>Zn(2+)</name>
        <dbReference type="ChEBI" id="CHEBI:29105"/>
    </ligand>
</feature>
<dbReference type="PRINTS" id="PR01950">
    <property type="entry name" value="LANCSUPER"/>
</dbReference>
<dbReference type="CDD" id="cd04791">
    <property type="entry name" value="LanC_SerThrkinase"/>
    <property type="match status" value="1"/>
</dbReference>
<evidence type="ECO:0000259" key="4">
    <source>
        <dbReference type="PROSITE" id="PS50011"/>
    </source>
</evidence>
<evidence type="ECO:0000256" key="3">
    <source>
        <dbReference type="PIRSR" id="PIRSR607822-1"/>
    </source>
</evidence>
<dbReference type="GO" id="GO:0005737">
    <property type="term" value="C:cytoplasm"/>
    <property type="evidence" value="ECO:0007669"/>
    <property type="project" value="TreeGrafter"/>
</dbReference>
<feature type="binding site" evidence="3">
    <location>
        <position position="778"/>
    </location>
    <ligand>
        <name>Zn(2+)</name>
        <dbReference type="ChEBI" id="CHEBI:29105"/>
    </ligand>
</feature>
<dbReference type="SUPFAM" id="SSF158745">
    <property type="entry name" value="LanC-like"/>
    <property type="match status" value="1"/>
</dbReference>
<dbReference type="SMART" id="SM00220">
    <property type="entry name" value="S_TKc"/>
    <property type="match status" value="1"/>
</dbReference>
<dbReference type="Pfam" id="PF25816">
    <property type="entry name" value="RamC_N"/>
    <property type="match status" value="1"/>
</dbReference>
<dbReference type="GO" id="GO:0005524">
    <property type="term" value="F:ATP binding"/>
    <property type="evidence" value="ECO:0007669"/>
    <property type="project" value="UniProtKB-KW"/>
</dbReference>
<feature type="binding site" evidence="3">
    <location>
        <position position="824"/>
    </location>
    <ligand>
        <name>Zn(2+)</name>
        <dbReference type="ChEBI" id="CHEBI:29105"/>
    </ligand>
</feature>
<keyword evidence="3" id="KW-0479">Metal-binding</keyword>
<name>A0A8J7WTH1_9ACTN</name>
<dbReference type="Pfam" id="PF00069">
    <property type="entry name" value="Pkinase"/>
    <property type="match status" value="1"/>
</dbReference>
<dbReference type="AlphaFoldDB" id="A0A8J7WTH1"/>
<evidence type="ECO:0000313" key="6">
    <source>
        <dbReference type="Proteomes" id="UP000677913"/>
    </source>
</evidence>
<dbReference type="PANTHER" id="PTHR24346">
    <property type="entry name" value="MAP/MICROTUBULE AFFINITY-REGULATING KINASE"/>
    <property type="match status" value="1"/>
</dbReference>
<accession>A0A8J7WTH1</accession>
<dbReference type="Gene3D" id="1.50.10.20">
    <property type="match status" value="1"/>
</dbReference>
<dbReference type="InterPro" id="IPR058053">
    <property type="entry name" value="RamC_C"/>
</dbReference>
<dbReference type="RefSeq" id="WP_211469756.1">
    <property type="nucleotide sequence ID" value="NZ_JAGSXH010000081.1"/>
</dbReference>
<dbReference type="GO" id="GO:0046872">
    <property type="term" value="F:metal ion binding"/>
    <property type="evidence" value="ECO:0007669"/>
    <property type="project" value="UniProtKB-KW"/>
</dbReference>